<dbReference type="PROSITE" id="PS50111">
    <property type="entry name" value="CHEMOTAXIS_TRANSDUC_2"/>
    <property type="match status" value="1"/>
</dbReference>
<comment type="caution">
    <text evidence="6">The sequence shown here is derived from an EMBL/GenBank/DDBJ whole genome shotgun (WGS) entry which is preliminary data.</text>
</comment>
<evidence type="ECO:0000313" key="7">
    <source>
        <dbReference type="Proteomes" id="UP000252189"/>
    </source>
</evidence>
<accession>A0A368N1H5</accession>
<evidence type="ECO:0000256" key="3">
    <source>
        <dbReference type="PROSITE-ProRule" id="PRU00284"/>
    </source>
</evidence>
<name>A0A368N1H5_9EURY</name>
<dbReference type="Proteomes" id="UP000252189">
    <property type="component" value="Unassembled WGS sequence"/>
</dbReference>
<proteinExistence type="inferred from homology"/>
<dbReference type="Gene3D" id="1.10.287.950">
    <property type="entry name" value="Methyl-accepting chemotaxis protein"/>
    <property type="match status" value="1"/>
</dbReference>
<keyword evidence="7" id="KW-1185">Reference proteome</keyword>
<reference evidence="6 7" key="1">
    <citation type="submission" date="2018-07" db="EMBL/GenBank/DDBJ databases">
        <title>Genome sequences of Haloplanus salinus JCM 18368T.</title>
        <authorList>
            <person name="Kim Y.B."/>
            <person name="Roh S.W."/>
        </authorList>
    </citation>
    <scope>NUCLEOTIDE SEQUENCE [LARGE SCALE GENOMIC DNA]</scope>
    <source>
        <strain evidence="6 7">JCM 18368</strain>
    </source>
</reference>
<sequence length="406" mass="43574">MSSTTRSEFDRSGLSTLVPDDPEQRQAFVTEVLSGELQDESRVSEALLDSAVTQYLTSVLADETDRTRREFAQYCVEHDVRSETLSTLLVAIQSQLIERAERLPSVDAVELRRLTSRDIAAISAACAEASSAGSDRGGDAVIDEVHSQVADVTDRSAEIASLTEQQASNMDDLSGEVGDISAAVEEIAASVDEIDTQSDDAAALAEEGCARASELSERIEAIHTRATGVRQAVGTLADHTEDIGEFVETIDDIADQTNLLALNASIEAARVDEGEGFAVVADEVKSLAEESQDEAARIRSLVETIDGAVDGVVDDIESVHEQTEAGREEAARAVETFEEIDEVNGQLSESMADVATATDQQARSTEELAMMADEANRKTEMILDEVEGIDGSNRELLDLLESSVDE</sequence>
<dbReference type="OrthoDB" id="8523at2157"/>
<feature type="domain" description="Methyl-accepting transducer" evidence="5">
    <location>
        <begin position="141"/>
        <end position="376"/>
    </location>
</feature>
<feature type="region of interest" description="Disordered" evidence="4">
    <location>
        <begin position="1"/>
        <end position="23"/>
    </location>
</feature>
<evidence type="ECO:0000256" key="1">
    <source>
        <dbReference type="ARBA" id="ARBA00023224"/>
    </source>
</evidence>
<evidence type="ECO:0000256" key="2">
    <source>
        <dbReference type="ARBA" id="ARBA00029447"/>
    </source>
</evidence>
<dbReference type="SMART" id="SM00283">
    <property type="entry name" value="MA"/>
    <property type="match status" value="1"/>
</dbReference>
<comment type="similarity">
    <text evidence="2">Belongs to the methyl-accepting chemotaxis (MCP) protein family.</text>
</comment>
<evidence type="ECO:0000256" key="4">
    <source>
        <dbReference type="SAM" id="MobiDB-lite"/>
    </source>
</evidence>
<gene>
    <name evidence="6" type="ORF">DU504_16510</name>
</gene>
<dbReference type="PANTHER" id="PTHR32089">
    <property type="entry name" value="METHYL-ACCEPTING CHEMOTAXIS PROTEIN MCPB"/>
    <property type="match status" value="1"/>
</dbReference>
<organism evidence="6 7">
    <name type="scientific">Haloplanus salinus</name>
    <dbReference type="NCBI Taxonomy" id="1126245"/>
    <lineage>
        <taxon>Archaea</taxon>
        <taxon>Methanobacteriati</taxon>
        <taxon>Methanobacteriota</taxon>
        <taxon>Stenosarchaea group</taxon>
        <taxon>Halobacteria</taxon>
        <taxon>Halobacteriales</taxon>
        <taxon>Haloferacaceae</taxon>
        <taxon>Haloplanus</taxon>
    </lineage>
</organism>
<dbReference type="GO" id="GO:0007165">
    <property type="term" value="P:signal transduction"/>
    <property type="evidence" value="ECO:0007669"/>
    <property type="project" value="UniProtKB-KW"/>
</dbReference>
<evidence type="ECO:0000259" key="5">
    <source>
        <dbReference type="PROSITE" id="PS50111"/>
    </source>
</evidence>
<dbReference type="Pfam" id="PF00015">
    <property type="entry name" value="MCPsignal"/>
    <property type="match status" value="1"/>
</dbReference>
<dbReference type="EMBL" id="QPHM01000003">
    <property type="protein sequence ID" value="RCU44362.1"/>
    <property type="molecule type" value="Genomic_DNA"/>
</dbReference>
<dbReference type="SUPFAM" id="SSF58104">
    <property type="entry name" value="Methyl-accepting chemotaxis protein (MCP) signaling domain"/>
    <property type="match status" value="1"/>
</dbReference>
<dbReference type="PANTHER" id="PTHR32089:SF112">
    <property type="entry name" value="LYSOZYME-LIKE PROTEIN-RELATED"/>
    <property type="match status" value="1"/>
</dbReference>
<keyword evidence="1 3" id="KW-0807">Transducer</keyword>
<dbReference type="RefSeq" id="WP_114450534.1">
    <property type="nucleotide sequence ID" value="NZ_QPHM01000003.1"/>
</dbReference>
<dbReference type="GO" id="GO:0016020">
    <property type="term" value="C:membrane"/>
    <property type="evidence" value="ECO:0007669"/>
    <property type="project" value="InterPro"/>
</dbReference>
<dbReference type="InterPro" id="IPR004089">
    <property type="entry name" value="MCPsignal_dom"/>
</dbReference>
<protein>
    <recommendedName>
        <fullName evidence="5">Methyl-accepting transducer domain-containing protein</fullName>
    </recommendedName>
</protein>
<dbReference type="AlphaFoldDB" id="A0A368N1H5"/>
<evidence type="ECO:0000313" key="6">
    <source>
        <dbReference type="EMBL" id="RCU44362.1"/>
    </source>
</evidence>